<gene>
    <name evidence="1" type="ORF">M1K48_10405</name>
</gene>
<sequence>MSEEQERGGLPILHFADAAALEQEKRHDRSLVERHVDRPQ</sequence>
<protein>
    <submittedName>
        <fullName evidence="1">Uncharacterized protein</fullName>
    </submittedName>
</protein>
<evidence type="ECO:0000313" key="2">
    <source>
        <dbReference type="Proteomes" id="UP000831921"/>
    </source>
</evidence>
<reference evidence="1 2" key="1">
    <citation type="submission" date="2022-05" db="EMBL/GenBank/DDBJ databases">
        <title>S8-45 Sphingomonas ultraviolaceadurans.</title>
        <authorList>
            <person name="Liu Y."/>
        </authorList>
    </citation>
    <scope>NUCLEOTIDE SEQUENCE [LARGE SCALE GENOMIC DNA]</scope>
    <source>
        <strain evidence="1 2">S8-45</strain>
    </source>
</reference>
<name>A0ABY5MUF0_9SPHN</name>
<organism evidence="1 2">
    <name type="scientific">Sphingomonas glaciei</name>
    <dbReference type="NCBI Taxonomy" id="2938948"/>
    <lineage>
        <taxon>Bacteria</taxon>
        <taxon>Pseudomonadati</taxon>
        <taxon>Pseudomonadota</taxon>
        <taxon>Alphaproteobacteria</taxon>
        <taxon>Sphingomonadales</taxon>
        <taxon>Sphingomonadaceae</taxon>
        <taxon>Sphingomonas</taxon>
    </lineage>
</organism>
<dbReference type="Proteomes" id="UP000831921">
    <property type="component" value="Chromosome"/>
</dbReference>
<evidence type="ECO:0000313" key="1">
    <source>
        <dbReference type="EMBL" id="UUR07350.1"/>
    </source>
</evidence>
<accession>A0ABY5MUF0</accession>
<proteinExistence type="predicted"/>
<dbReference type="EMBL" id="CP097253">
    <property type="protein sequence ID" value="UUR07350.1"/>
    <property type="molecule type" value="Genomic_DNA"/>
</dbReference>
<dbReference type="RefSeq" id="WP_257794144.1">
    <property type="nucleotide sequence ID" value="NZ_CP097253.1"/>
</dbReference>
<keyword evidence="2" id="KW-1185">Reference proteome</keyword>